<dbReference type="NCBIfam" id="TIGR03127">
    <property type="entry name" value="RuMP_HxlB"/>
    <property type="match status" value="1"/>
</dbReference>
<gene>
    <name evidence="3" type="primary">hxlB</name>
    <name evidence="3" type="ORF">D7Z54_26585</name>
</gene>
<name>A0A3R9WNQ4_9BACI</name>
<evidence type="ECO:0000313" key="4">
    <source>
        <dbReference type="Proteomes" id="UP000275076"/>
    </source>
</evidence>
<dbReference type="EMBL" id="RBVX01000039">
    <property type="protein sequence ID" value="RSL30286.1"/>
    <property type="molecule type" value="Genomic_DNA"/>
</dbReference>
<dbReference type="Pfam" id="PF01380">
    <property type="entry name" value="SIS"/>
    <property type="match status" value="1"/>
</dbReference>
<dbReference type="CDD" id="cd05005">
    <property type="entry name" value="SIS_PHI"/>
    <property type="match status" value="1"/>
</dbReference>
<dbReference type="Proteomes" id="UP000275076">
    <property type="component" value="Unassembled WGS sequence"/>
</dbReference>
<dbReference type="RefSeq" id="WP_125560833.1">
    <property type="nucleotide sequence ID" value="NZ_RBVX01000039.1"/>
</dbReference>
<dbReference type="PANTHER" id="PTHR43443:SF1">
    <property type="entry name" value="3-HEXULOSE-6-PHOSPHATE ISOMERASE"/>
    <property type="match status" value="1"/>
</dbReference>
<comment type="caution">
    <text evidence="3">The sequence shown here is derived from an EMBL/GenBank/DDBJ whole genome shotgun (WGS) entry which is preliminary data.</text>
</comment>
<organism evidence="3 4">
    <name type="scientific">Salibacterium salarium</name>
    <dbReference type="NCBI Taxonomy" id="284579"/>
    <lineage>
        <taxon>Bacteria</taxon>
        <taxon>Bacillati</taxon>
        <taxon>Bacillota</taxon>
        <taxon>Bacilli</taxon>
        <taxon>Bacillales</taxon>
        <taxon>Bacillaceae</taxon>
    </lineage>
</organism>
<dbReference type="InterPro" id="IPR017552">
    <property type="entry name" value="PHI/rmpB"/>
</dbReference>
<dbReference type="InterPro" id="IPR001347">
    <property type="entry name" value="SIS_dom"/>
</dbReference>
<accession>A0A3R9WNQ4</accession>
<dbReference type="InterPro" id="IPR046348">
    <property type="entry name" value="SIS_dom_sf"/>
</dbReference>
<feature type="domain" description="SIS" evidence="2">
    <location>
        <begin position="30"/>
        <end position="173"/>
    </location>
</feature>
<dbReference type="AlphaFoldDB" id="A0A3R9WNQ4"/>
<dbReference type="PANTHER" id="PTHR43443">
    <property type="entry name" value="3-HEXULOSE-6-PHOSPHATE ISOMERASE"/>
    <property type="match status" value="1"/>
</dbReference>
<evidence type="ECO:0000256" key="1">
    <source>
        <dbReference type="ARBA" id="ARBA00009235"/>
    </source>
</evidence>
<dbReference type="SUPFAM" id="SSF53697">
    <property type="entry name" value="SIS domain"/>
    <property type="match status" value="1"/>
</dbReference>
<dbReference type="GO" id="GO:0097367">
    <property type="term" value="F:carbohydrate derivative binding"/>
    <property type="evidence" value="ECO:0007669"/>
    <property type="project" value="InterPro"/>
</dbReference>
<keyword evidence="4" id="KW-1185">Reference proteome</keyword>
<keyword evidence="3" id="KW-0413">Isomerase</keyword>
<dbReference type="PROSITE" id="PS51464">
    <property type="entry name" value="SIS"/>
    <property type="match status" value="1"/>
</dbReference>
<reference evidence="3 4" key="1">
    <citation type="submission" date="2018-10" db="EMBL/GenBank/DDBJ databases">
        <title>Draft genome sequence of Bacillus salarius IM0101, isolated from a hypersaline soil in Inner Mongolia, China.</title>
        <authorList>
            <person name="Yamprayoonswat W."/>
            <person name="Boonvisut S."/>
            <person name="Jumpathong W."/>
            <person name="Sittihan S."/>
            <person name="Ruangsuj P."/>
            <person name="Wanthongcharoen S."/>
            <person name="Thongpramul N."/>
            <person name="Pimmason S."/>
            <person name="Yu B."/>
            <person name="Yasawong M."/>
        </authorList>
    </citation>
    <scope>NUCLEOTIDE SEQUENCE [LARGE SCALE GENOMIC DNA]</scope>
    <source>
        <strain evidence="3 4">IM0101</strain>
    </source>
</reference>
<dbReference type="GO" id="GO:1901135">
    <property type="term" value="P:carbohydrate derivative metabolic process"/>
    <property type="evidence" value="ECO:0007669"/>
    <property type="project" value="InterPro"/>
</dbReference>
<dbReference type="GO" id="GO:0016853">
    <property type="term" value="F:isomerase activity"/>
    <property type="evidence" value="ECO:0007669"/>
    <property type="project" value="UniProtKB-KW"/>
</dbReference>
<proteinExistence type="inferred from homology"/>
<sequence>MRPLTDILETVGTEVQSVLQSVDAEKLASLSRSLNAPGRIFLLGEGRSGLVGKMFAMRLMHGGYDVYVVGETITPSIEANDTLIVLSGSGKTASLLNATEKAKETGAYVLVFSTDPNSPIAQVSDETVHVPAATKYRREDEPDTIQPLGNQFDQSLHLLLDALVIYAQSEKGTEGNDAFFSRHSNLE</sequence>
<evidence type="ECO:0000313" key="3">
    <source>
        <dbReference type="EMBL" id="RSL30286.1"/>
    </source>
</evidence>
<protein>
    <submittedName>
        <fullName evidence="3">6-phospho-3-hexuloisomerase</fullName>
    </submittedName>
</protein>
<evidence type="ECO:0000259" key="2">
    <source>
        <dbReference type="PROSITE" id="PS51464"/>
    </source>
</evidence>
<dbReference type="Gene3D" id="3.40.50.10490">
    <property type="entry name" value="Glucose-6-phosphate isomerase like protein, domain 1"/>
    <property type="match status" value="1"/>
</dbReference>
<dbReference type="OrthoDB" id="9797832at2"/>
<comment type="similarity">
    <text evidence="1">Belongs to the SIS family. PHI subfamily.</text>
</comment>